<evidence type="ECO:0000256" key="1">
    <source>
        <dbReference type="SAM" id="MobiDB-lite"/>
    </source>
</evidence>
<accession>A0A8S3X695</accession>
<dbReference type="AlphaFoldDB" id="A0A8S3X695"/>
<sequence length="785" mass="90375">MNDDKSFELVPKVSELIQELINISMSHATEKIKLRHYPLTPPNYIEKTNIAKNSNPMPSSSVSQTSTNIIEDIYSRAAFCDENICHAHSGQVVKDININKNETCALQNQTQVEHIRNRSGFINVALTSTNKTDSDLGSPRNLNFNNIEMRDMTTPNRSDRESTIIRFNNKAGPSNQETDGFTELSERMTREELHEYYVQVFRNHCKELPIIATTLDLAELAREGVLHNILKIFFMLQQHPDIENDYRYFEICLEDEIDGLLDLLPQTEEMKKIREGWKSKLLMHAIQMLKHIHKIKDDTQFMIKINRVLNRFRLIQESAIENNEAQQLNALRTAENFLVSTNYQEQNPLKVKIYVQRLMNYINQVYNMVKKSEGKSFLLLPIDEINDVIYEELKNVPIPNDDITKEEIDLVHLNDEIEKWYNELPIEPAEGSIAIKRKILTLTLSKKIHEMDMHMDLNEPSIERNMKHEISKFLSTGQAGLERDEDLNINFMVEELANRLRKIRQEKMLDYESFTKHLPFSSTIVQHDQFNQGNVLQSNEEVQFNGQNQLSNSHDILKETKSINKNEENIMKLEPIARSTVKGILGKSQLPGPNTRGDHLSSPVCGPKACQTRISPKTASLFTPSSSSPARNTSDAGQFHGISEIEYTSPTQSTSINTNRRINNLARFNQLQQQKPDNDSIRDSDNRHTNELNNDIHLAKQEDGRLPSIGPTHGTASTANVAPGISQDCRNILHIDSDRDREQNRTRCRCAEGVSRRRKRFMCCCEKYVSMPYCCVYPFPYDHFL</sequence>
<feature type="region of interest" description="Disordered" evidence="1">
    <location>
        <begin position="669"/>
        <end position="689"/>
    </location>
</feature>
<comment type="caution">
    <text evidence="2">The sequence shown here is derived from an EMBL/GenBank/DDBJ whole genome shotgun (WGS) entry which is preliminary data.</text>
</comment>
<name>A0A8S3X695_PARAO</name>
<dbReference type="EMBL" id="CAJQZP010000978">
    <property type="protein sequence ID" value="CAG5005388.1"/>
    <property type="molecule type" value="Genomic_DNA"/>
</dbReference>
<dbReference type="OrthoDB" id="6932257at2759"/>
<evidence type="ECO:0000313" key="2">
    <source>
        <dbReference type="EMBL" id="CAG5005388.1"/>
    </source>
</evidence>
<evidence type="ECO:0000313" key="3">
    <source>
        <dbReference type="Proteomes" id="UP000691718"/>
    </source>
</evidence>
<proteinExistence type="predicted"/>
<reference evidence="2" key="1">
    <citation type="submission" date="2021-04" db="EMBL/GenBank/DDBJ databases">
        <authorList>
            <person name="Tunstrom K."/>
        </authorList>
    </citation>
    <scope>NUCLEOTIDE SEQUENCE</scope>
</reference>
<organism evidence="2 3">
    <name type="scientific">Parnassius apollo</name>
    <name type="common">Apollo butterfly</name>
    <name type="synonym">Papilio apollo</name>
    <dbReference type="NCBI Taxonomy" id="110799"/>
    <lineage>
        <taxon>Eukaryota</taxon>
        <taxon>Metazoa</taxon>
        <taxon>Ecdysozoa</taxon>
        <taxon>Arthropoda</taxon>
        <taxon>Hexapoda</taxon>
        <taxon>Insecta</taxon>
        <taxon>Pterygota</taxon>
        <taxon>Neoptera</taxon>
        <taxon>Endopterygota</taxon>
        <taxon>Lepidoptera</taxon>
        <taxon>Glossata</taxon>
        <taxon>Ditrysia</taxon>
        <taxon>Papilionoidea</taxon>
        <taxon>Papilionidae</taxon>
        <taxon>Parnassiinae</taxon>
        <taxon>Parnassini</taxon>
        <taxon>Parnassius</taxon>
        <taxon>Parnassius</taxon>
    </lineage>
</organism>
<keyword evidence="3" id="KW-1185">Reference proteome</keyword>
<protein>
    <submittedName>
        <fullName evidence="2">(apollo) hypothetical protein</fullName>
    </submittedName>
</protein>
<feature type="compositionally biased region" description="Basic and acidic residues" evidence="1">
    <location>
        <begin position="676"/>
        <end position="689"/>
    </location>
</feature>
<dbReference type="Proteomes" id="UP000691718">
    <property type="component" value="Unassembled WGS sequence"/>
</dbReference>
<gene>
    <name evidence="2" type="ORF">PAPOLLO_LOCUS14559</name>
</gene>